<proteinExistence type="predicted"/>
<dbReference type="AlphaFoldDB" id="A0A4P9W0T8"/>
<keyword evidence="2" id="KW-1185">Reference proteome</keyword>
<protein>
    <submittedName>
        <fullName evidence="1">Uncharacterized protein</fullName>
    </submittedName>
</protein>
<evidence type="ECO:0000313" key="1">
    <source>
        <dbReference type="EMBL" id="RKO84945.1"/>
    </source>
</evidence>
<name>A0A4P9W0T8_9FUNG</name>
<accession>A0A4P9W0T8</accession>
<dbReference type="Proteomes" id="UP000269721">
    <property type="component" value="Unassembled WGS sequence"/>
</dbReference>
<dbReference type="EMBL" id="KZ999568">
    <property type="protein sequence ID" value="RKO84945.1"/>
    <property type="molecule type" value="Genomic_DNA"/>
</dbReference>
<gene>
    <name evidence="1" type="ORF">BDK51DRAFT_37077</name>
</gene>
<evidence type="ECO:0000313" key="2">
    <source>
        <dbReference type="Proteomes" id="UP000269721"/>
    </source>
</evidence>
<organism evidence="1 2">
    <name type="scientific">Blyttiomyces helicus</name>
    <dbReference type="NCBI Taxonomy" id="388810"/>
    <lineage>
        <taxon>Eukaryota</taxon>
        <taxon>Fungi</taxon>
        <taxon>Fungi incertae sedis</taxon>
        <taxon>Chytridiomycota</taxon>
        <taxon>Chytridiomycota incertae sedis</taxon>
        <taxon>Chytridiomycetes</taxon>
        <taxon>Chytridiomycetes incertae sedis</taxon>
        <taxon>Blyttiomyces</taxon>
    </lineage>
</organism>
<sequence>MWFKRQLIIAPLVFDRFLQCAGNITDFILIKIRNFSPQNNHSAASSTGRAIAGPGNAAKDAVYITQTLPKERIGDLLDEYRKAIRK</sequence>
<reference evidence="2" key="1">
    <citation type="journal article" date="2018" name="Nat. Microbiol.">
        <title>Leveraging single-cell genomics to expand the fungal tree of life.</title>
        <authorList>
            <person name="Ahrendt S.R."/>
            <person name="Quandt C.A."/>
            <person name="Ciobanu D."/>
            <person name="Clum A."/>
            <person name="Salamov A."/>
            <person name="Andreopoulos B."/>
            <person name="Cheng J.F."/>
            <person name="Woyke T."/>
            <person name="Pelin A."/>
            <person name="Henrissat B."/>
            <person name="Reynolds N.K."/>
            <person name="Benny G.L."/>
            <person name="Smith M.E."/>
            <person name="James T.Y."/>
            <person name="Grigoriev I.V."/>
        </authorList>
    </citation>
    <scope>NUCLEOTIDE SEQUENCE [LARGE SCALE GENOMIC DNA]</scope>
</reference>